<organism evidence="4 5">
    <name type="scientific">Zophobas morio</name>
    <dbReference type="NCBI Taxonomy" id="2755281"/>
    <lineage>
        <taxon>Eukaryota</taxon>
        <taxon>Metazoa</taxon>
        <taxon>Ecdysozoa</taxon>
        <taxon>Arthropoda</taxon>
        <taxon>Hexapoda</taxon>
        <taxon>Insecta</taxon>
        <taxon>Pterygota</taxon>
        <taxon>Neoptera</taxon>
        <taxon>Endopterygota</taxon>
        <taxon>Coleoptera</taxon>
        <taxon>Polyphaga</taxon>
        <taxon>Cucujiformia</taxon>
        <taxon>Tenebrionidae</taxon>
        <taxon>Zophobas</taxon>
    </lineage>
</organism>
<dbReference type="AlphaFoldDB" id="A0AA38IIX2"/>
<evidence type="ECO:0000256" key="2">
    <source>
        <dbReference type="ARBA" id="ARBA00022679"/>
    </source>
</evidence>
<name>A0AA38IIX2_9CUCU</name>
<protein>
    <recommendedName>
        <fullName evidence="3">Methyltransferase domain-containing protein</fullName>
    </recommendedName>
</protein>
<keyword evidence="5" id="KW-1185">Reference proteome</keyword>
<accession>A0AA38IIX2</accession>
<dbReference type="PANTHER" id="PTHR43861:SF1">
    <property type="entry name" value="TRANS-ACONITATE 2-METHYLTRANSFERASE"/>
    <property type="match status" value="1"/>
</dbReference>
<dbReference type="SUPFAM" id="SSF53335">
    <property type="entry name" value="S-adenosyl-L-methionine-dependent methyltransferases"/>
    <property type="match status" value="1"/>
</dbReference>
<dbReference type="GO" id="GO:0008168">
    <property type="term" value="F:methyltransferase activity"/>
    <property type="evidence" value="ECO:0007669"/>
    <property type="project" value="UniProtKB-KW"/>
</dbReference>
<evidence type="ECO:0000313" key="4">
    <source>
        <dbReference type="EMBL" id="KAJ3657555.1"/>
    </source>
</evidence>
<evidence type="ECO:0000313" key="5">
    <source>
        <dbReference type="Proteomes" id="UP001168821"/>
    </source>
</evidence>
<evidence type="ECO:0000259" key="3">
    <source>
        <dbReference type="Pfam" id="PF13649"/>
    </source>
</evidence>
<sequence length="275" mass="31560">MNEDPLLYSKSCQMQKFDANHFLDTYFEVLNLKKDATILDVGAGDASVTLESLLPRLPNFKKLVVSDKSKKMVDFARNRFHDERIETVQMDIVDYNKSFKGYFDHIFSFFCFNLIPQVNTPQALQNVFEMLKPGGNFFATVIVNVPFFEICDSMTEENKWPPAMVGYKNVISPYRDSDNPEEKLTCFLKDAGFDVQFCKYEERKFTYGGLNEFLDHGLSIVPIGKVVSQDERAKFVEDFKEAVKKCSLVGIDERSDGEQVHYFYSVLVACALKPV</sequence>
<reference evidence="4" key="1">
    <citation type="journal article" date="2023" name="G3 (Bethesda)">
        <title>Whole genome assemblies of Zophobas morio and Tenebrio molitor.</title>
        <authorList>
            <person name="Kaur S."/>
            <person name="Stinson S.A."/>
            <person name="diCenzo G.C."/>
        </authorList>
    </citation>
    <scope>NUCLEOTIDE SEQUENCE</scope>
    <source>
        <strain evidence="4">QUZm001</strain>
    </source>
</reference>
<comment type="caution">
    <text evidence="4">The sequence shown here is derived from an EMBL/GenBank/DDBJ whole genome shotgun (WGS) entry which is preliminary data.</text>
</comment>
<dbReference type="Gene3D" id="3.40.50.150">
    <property type="entry name" value="Vaccinia Virus protein VP39"/>
    <property type="match status" value="1"/>
</dbReference>
<evidence type="ECO:0000256" key="1">
    <source>
        <dbReference type="ARBA" id="ARBA00022603"/>
    </source>
</evidence>
<dbReference type="EMBL" id="JALNTZ010000003">
    <property type="protein sequence ID" value="KAJ3657555.1"/>
    <property type="molecule type" value="Genomic_DNA"/>
</dbReference>
<dbReference type="InterPro" id="IPR029063">
    <property type="entry name" value="SAM-dependent_MTases_sf"/>
</dbReference>
<keyword evidence="2" id="KW-0808">Transferase</keyword>
<feature type="domain" description="Methyltransferase" evidence="3">
    <location>
        <begin position="38"/>
        <end position="135"/>
    </location>
</feature>
<dbReference type="Proteomes" id="UP001168821">
    <property type="component" value="Unassembled WGS sequence"/>
</dbReference>
<dbReference type="InterPro" id="IPR041698">
    <property type="entry name" value="Methyltransf_25"/>
</dbReference>
<proteinExistence type="predicted"/>
<gene>
    <name evidence="4" type="ORF">Zmor_009348</name>
</gene>
<dbReference type="Pfam" id="PF13649">
    <property type="entry name" value="Methyltransf_25"/>
    <property type="match status" value="1"/>
</dbReference>
<dbReference type="GO" id="GO:0032259">
    <property type="term" value="P:methylation"/>
    <property type="evidence" value="ECO:0007669"/>
    <property type="project" value="UniProtKB-KW"/>
</dbReference>
<dbReference type="CDD" id="cd02440">
    <property type="entry name" value="AdoMet_MTases"/>
    <property type="match status" value="1"/>
</dbReference>
<keyword evidence="1" id="KW-0489">Methyltransferase</keyword>
<dbReference type="PANTHER" id="PTHR43861">
    <property type="entry name" value="TRANS-ACONITATE 2-METHYLTRANSFERASE-RELATED"/>
    <property type="match status" value="1"/>
</dbReference>